<name>A0A0D2NJT8_HYPSF</name>
<reference evidence="2" key="1">
    <citation type="submission" date="2014-04" db="EMBL/GenBank/DDBJ databases">
        <title>Evolutionary Origins and Diversification of the Mycorrhizal Mutualists.</title>
        <authorList>
            <consortium name="DOE Joint Genome Institute"/>
            <consortium name="Mycorrhizal Genomics Consortium"/>
            <person name="Kohler A."/>
            <person name="Kuo A."/>
            <person name="Nagy L.G."/>
            <person name="Floudas D."/>
            <person name="Copeland A."/>
            <person name="Barry K.W."/>
            <person name="Cichocki N."/>
            <person name="Veneault-Fourrey C."/>
            <person name="LaButti K."/>
            <person name="Lindquist E.A."/>
            <person name="Lipzen A."/>
            <person name="Lundell T."/>
            <person name="Morin E."/>
            <person name="Murat C."/>
            <person name="Riley R."/>
            <person name="Ohm R."/>
            <person name="Sun H."/>
            <person name="Tunlid A."/>
            <person name="Henrissat B."/>
            <person name="Grigoriev I.V."/>
            <person name="Hibbett D.S."/>
            <person name="Martin F."/>
        </authorList>
    </citation>
    <scope>NUCLEOTIDE SEQUENCE [LARGE SCALE GENOMIC DNA]</scope>
    <source>
        <strain evidence="2">FD-334 SS-4</strain>
    </source>
</reference>
<gene>
    <name evidence="1" type="ORF">HYPSUDRAFT_1055601</name>
</gene>
<keyword evidence="2" id="KW-1185">Reference proteome</keyword>
<proteinExistence type="predicted"/>
<sequence>MPKRVHSPRSARALPRARCAVINRRTLQMPPLRLRSATYTHALCAERASLAHQSPRRRSRRLGQRTRVYFPRSVGVRAPPRACCVGLGKVCALPNSRCALRRNRVPHTILYSGRAERV</sequence>
<evidence type="ECO:0000313" key="2">
    <source>
        <dbReference type="Proteomes" id="UP000054270"/>
    </source>
</evidence>
<accession>A0A0D2NJT8</accession>
<protein>
    <submittedName>
        <fullName evidence="1">Uncharacterized protein</fullName>
    </submittedName>
</protein>
<dbReference type="Proteomes" id="UP000054270">
    <property type="component" value="Unassembled WGS sequence"/>
</dbReference>
<evidence type="ECO:0000313" key="1">
    <source>
        <dbReference type="EMBL" id="KJA16841.1"/>
    </source>
</evidence>
<dbReference type="AlphaFoldDB" id="A0A0D2NJT8"/>
<organism evidence="1 2">
    <name type="scientific">Hypholoma sublateritium (strain FD-334 SS-4)</name>
    <dbReference type="NCBI Taxonomy" id="945553"/>
    <lineage>
        <taxon>Eukaryota</taxon>
        <taxon>Fungi</taxon>
        <taxon>Dikarya</taxon>
        <taxon>Basidiomycota</taxon>
        <taxon>Agaricomycotina</taxon>
        <taxon>Agaricomycetes</taxon>
        <taxon>Agaricomycetidae</taxon>
        <taxon>Agaricales</taxon>
        <taxon>Agaricineae</taxon>
        <taxon>Strophariaceae</taxon>
        <taxon>Hypholoma</taxon>
    </lineage>
</organism>
<dbReference type="EMBL" id="KN817614">
    <property type="protein sequence ID" value="KJA16841.1"/>
    <property type="molecule type" value="Genomic_DNA"/>
</dbReference>